<evidence type="ECO:0000313" key="3">
    <source>
        <dbReference type="Proteomes" id="UP000192374"/>
    </source>
</evidence>
<proteinExistence type="predicted"/>
<evidence type="ECO:0000259" key="1">
    <source>
        <dbReference type="Pfam" id="PF07929"/>
    </source>
</evidence>
<comment type="caution">
    <text evidence="2">The sequence shown here is derived from an EMBL/GenBank/DDBJ whole genome shotgun (WGS) entry which is preliminary data.</text>
</comment>
<reference evidence="2 3" key="1">
    <citation type="submission" date="2017-02" db="EMBL/GenBank/DDBJ databases">
        <title>The new phylogeny of genus Mycobacterium.</title>
        <authorList>
            <person name="Tortoli E."/>
            <person name="Trovato A."/>
            <person name="Cirillo D.M."/>
        </authorList>
    </citation>
    <scope>NUCLEOTIDE SEQUENCE [LARGE SCALE GENOMIC DNA]</scope>
    <source>
        <strain evidence="2 3">DSM 45145</strain>
    </source>
</reference>
<dbReference type="InterPro" id="IPR012912">
    <property type="entry name" value="Plasmid_pRiA4b_Orf3-like"/>
</dbReference>
<keyword evidence="3" id="KW-1185">Reference proteome</keyword>
<name>A0ABX3T293_9MYCO</name>
<dbReference type="InterPro" id="IPR024047">
    <property type="entry name" value="MM3350-like_sf"/>
</dbReference>
<gene>
    <name evidence="2" type="ORF">BST37_15615</name>
</gene>
<accession>A0ABX3T293</accession>
<dbReference type="EMBL" id="MVIC01000031">
    <property type="protein sequence ID" value="ORB12674.1"/>
    <property type="molecule type" value="Genomic_DNA"/>
</dbReference>
<dbReference type="Proteomes" id="UP000192374">
    <property type="component" value="Unassembled WGS sequence"/>
</dbReference>
<dbReference type="Gene3D" id="3.10.290.30">
    <property type="entry name" value="MM3350-like"/>
    <property type="match status" value="1"/>
</dbReference>
<feature type="domain" description="Plasmid pRiA4b Orf3-like" evidence="1">
    <location>
        <begin position="4"/>
        <end position="165"/>
    </location>
</feature>
<protein>
    <recommendedName>
        <fullName evidence="1">Plasmid pRiA4b Orf3-like domain-containing protein</fullName>
    </recommendedName>
</protein>
<dbReference type="Pfam" id="PF07929">
    <property type="entry name" value="PRiA4_ORF3"/>
    <property type="match status" value="1"/>
</dbReference>
<evidence type="ECO:0000313" key="2">
    <source>
        <dbReference type="EMBL" id="ORB12674.1"/>
    </source>
</evidence>
<sequence>MKTTRLRIVMCDVEPAVARVIDVPASATLPELHDLLQAAIGWTDSHLHQFVTAEATYGMEIPGQDVWPEDQRNEEGALLADLGAQFEYLYDFGDGWTHAIEVLGPGDSAPGCVDGYGACPPEDCGGPGGYAELLDTLADASHPDHERMRSWVGNRLRPFDRAATDQRVRRVVGEVPDSVRLLFDLVADGVKLTPGGRLPRNVVRAMQQHRPGWHPLGSPAATEDDLWPLVMLHHLLRHVRLLRLRHGVLAPTRAASDDLAVVRRLRSAFEPNTFGTEIIELTIGALAAHGPLPLAELATRVHELLGWGWQRDGQAVTESDVRLAIAQQANTMEGLDLLDNSNWGDWTAGPSSLSLLPRASMLADIWAND</sequence>
<organism evidence="2 3">
    <name type="scientific">Mycobacterium noviomagense</name>
    <dbReference type="NCBI Taxonomy" id="459858"/>
    <lineage>
        <taxon>Bacteria</taxon>
        <taxon>Bacillati</taxon>
        <taxon>Actinomycetota</taxon>
        <taxon>Actinomycetes</taxon>
        <taxon>Mycobacteriales</taxon>
        <taxon>Mycobacteriaceae</taxon>
        <taxon>Mycobacterium</taxon>
    </lineage>
</organism>
<dbReference type="PANTHER" id="PTHR41878:SF1">
    <property type="entry name" value="TNPR PROTEIN"/>
    <property type="match status" value="1"/>
</dbReference>
<dbReference type="PANTHER" id="PTHR41878">
    <property type="entry name" value="LEXA REPRESSOR-RELATED"/>
    <property type="match status" value="1"/>
</dbReference>
<dbReference type="SUPFAM" id="SSF159941">
    <property type="entry name" value="MM3350-like"/>
    <property type="match status" value="1"/>
</dbReference>
<dbReference type="RefSeq" id="WP_083088675.1">
    <property type="nucleotide sequence ID" value="NZ_AP022583.1"/>
</dbReference>